<comment type="subcellular location">
    <subcellularLocation>
        <location evidence="7">Cytoplasm</location>
    </subcellularLocation>
</comment>
<sequence>MHKKREKEEIINKKTNSSKILKGVIKITAKPLGFVTPVEAGSRASRGMGDDIIVFEENLNCALDKDEVEVEVIGKDPTSQKLRGASRKKGRVTKIIKRNKTKFVGTIEKSGSRIFFKPDDFKFYKEVDINPTSDVGQKALVEINWVNPNLNPKGKIISIIGKKGEHETEMRSILLDKGIVYNFPSEVEAEAEKVSKMPFDTTNRKDFRDITTFTIDPADAKDFDDALSYEDLGDSKIRVGVHIADVSFFVRPDTPLDKEALNRSFSTYLVDRTIPMLPEILSNDLCSLKPNVDRYAFSAVFDIEKNTGKVLERWFGRTIINSDKRFSYEEAQEILDQKVPEKNIPSLSTDISLVGNSSAHSVELRKARSGSFFQELSELNRLANIYRAENKKNGAIEFETDEVKFELDDKGKPIRIYKKPRLDTMKMIEEWMLLANREVAKFISDKVGKRGGASIFRIHKLPKMEKIEELAIFVRALGHELPIHNGEVSAKDINILLKQIEGHASESLIKTATIRSMAKAVYSTKNIGHFGLAFQYYTHFTSPIRRYPDLLIHRILEKHIKNLPVAKDEIAKFEKIAVAASDKEVTIQEAERDSIKYKQVEFMQNKIGEEFDVVISGVTEWGMYVEDPDTKVEGLVRIKDLGDDFYKLDQKNYAIIGQNSKKKFSLGDSLRVRLVSADLTRKTLDFKLV</sequence>
<comment type="caution">
    <text evidence="9">The sequence shown here is derived from an EMBL/GenBank/DDBJ whole genome shotgun (WGS) entry which is preliminary data.</text>
</comment>
<evidence type="ECO:0000256" key="5">
    <source>
        <dbReference type="ARBA" id="ARBA00022839"/>
    </source>
</evidence>
<dbReference type="PANTHER" id="PTHR23355">
    <property type="entry name" value="RIBONUCLEASE"/>
    <property type="match status" value="1"/>
</dbReference>
<evidence type="ECO:0000256" key="7">
    <source>
        <dbReference type="HAMAP-Rule" id="MF_01895"/>
    </source>
</evidence>
<dbReference type="HAMAP" id="MF_01895">
    <property type="entry name" value="RNase_R"/>
    <property type="match status" value="1"/>
</dbReference>
<dbReference type="InterPro" id="IPR012340">
    <property type="entry name" value="NA-bd_OB-fold"/>
</dbReference>
<dbReference type="GO" id="GO:0003723">
    <property type="term" value="F:RNA binding"/>
    <property type="evidence" value="ECO:0007669"/>
    <property type="project" value="UniProtKB-UniRule"/>
</dbReference>
<keyword evidence="5 7" id="KW-0269">Exonuclease</keyword>
<dbReference type="PROSITE" id="PS50126">
    <property type="entry name" value="S1"/>
    <property type="match status" value="1"/>
</dbReference>
<evidence type="ECO:0000256" key="1">
    <source>
        <dbReference type="ARBA" id="ARBA00001849"/>
    </source>
</evidence>
<evidence type="ECO:0000259" key="8">
    <source>
        <dbReference type="PROSITE" id="PS50126"/>
    </source>
</evidence>
<dbReference type="CDD" id="cd04471">
    <property type="entry name" value="S1_RNase_R"/>
    <property type="match status" value="1"/>
</dbReference>
<evidence type="ECO:0000256" key="6">
    <source>
        <dbReference type="ARBA" id="ARBA00022884"/>
    </source>
</evidence>
<keyword evidence="3 7" id="KW-0540">Nuclease</keyword>
<dbReference type="EC" id="3.1.13.1" evidence="7"/>
<dbReference type="AlphaFoldDB" id="A0A1G2TV40"/>
<dbReference type="InterPro" id="IPR004476">
    <property type="entry name" value="RNase_II/RNase_R"/>
</dbReference>
<name>A0A1G2TV40_9BACT</name>
<evidence type="ECO:0000256" key="2">
    <source>
        <dbReference type="ARBA" id="ARBA00022490"/>
    </source>
</evidence>
<dbReference type="InterPro" id="IPR001900">
    <property type="entry name" value="RNase_II/R"/>
</dbReference>
<proteinExistence type="inferred from homology"/>
<dbReference type="NCBIfam" id="TIGR02063">
    <property type="entry name" value="RNase_R"/>
    <property type="match status" value="1"/>
</dbReference>
<comment type="similarity">
    <text evidence="7">Belongs to the RNR ribonuclease family. RNase R subfamily.</text>
</comment>
<reference evidence="9 10" key="1">
    <citation type="journal article" date="2016" name="Nat. Commun.">
        <title>Thousands of microbial genomes shed light on interconnected biogeochemical processes in an aquifer system.</title>
        <authorList>
            <person name="Anantharaman K."/>
            <person name="Brown C.T."/>
            <person name="Hug L.A."/>
            <person name="Sharon I."/>
            <person name="Castelle C.J."/>
            <person name="Probst A.J."/>
            <person name="Thomas B.C."/>
            <person name="Singh A."/>
            <person name="Wilkins M.J."/>
            <person name="Karaoz U."/>
            <person name="Brodie E.L."/>
            <person name="Williams K.H."/>
            <person name="Hubbard S.S."/>
            <person name="Banfield J.F."/>
        </authorList>
    </citation>
    <scope>NUCLEOTIDE SEQUENCE [LARGE SCALE GENOMIC DNA]</scope>
</reference>
<keyword evidence="4 7" id="KW-0378">Hydrolase</keyword>
<comment type="catalytic activity">
    <reaction evidence="1 7">
        <text>Exonucleolytic cleavage in the 3'- to 5'-direction to yield nucleoside 5'-phosphates.</text>
        <dbReference type="EC" id="3.1.13.1"/>
    </reaction>
</comment>
<protein>
    <recommendedName>
        <fullName evidence="7">Ribonuclease R</fullName>
        <shortName evidence="7">RNase R</shortName>
        <ecNumber evidence="7">3.1.13.1</ecNumber>
    </recommendedName>
</protein>
<dbReference type="GO" id="GO:0008859">
    <property type="term" value="F:exoribonuclease II activity"/>
    <property type="evidence" value="ECO:0007669"/>
    <property type="project" value="UniProtKB-UniRule"/>
</dbReference>
<dbReference type="GO" id="GO:0005829">
    <property type="term" value="C:cytosol"/>
    <property type="evidence" value="ECO:0007669"/>
    <property type="project" value="TreeGrafter"/>
</dbReference>
<gene>
    <name evidence="7" type="primary">rnr</name>
    <name evidence="9" type="ORF">A3A90_02820</name>
</gene>
<dbReference type="SMART" id="SM00316">
    <property type="entry name" value="S1"/>
    <property type="match status" value="1"/>
</dbReference>
<dbReference type="InterPro" id="IPR011805">
    <property type="entry name" value="RNase_R"/>
</dbReference>
<dbReference type="InterPro" id="IPR022966">
    <property type="entry name" value="RNase_II/R_CS"/>
</dbReference>
<organism evidence="9 10">
    <name type="scientific">Candidatus Zambryskibacteria bacterium RIFCSPLOWO2_01_FULL_35_19</name>
    <dbReference type="NCBI Taxonomy" id="1802757"/>
    <lineage>
        <taxon>Bacteria</taxon>
        <taxon>Candidatus Zambryskiibacteriota</taxon>
    </lineage>
</organism>
<feature type="domain" description="S1 motif" evidence="8">
    <location>
        <begin position="608"/>
        <end position="689"/>
    </location>
</feature>
<dbReference type="PROSITE" id="PS01175">
    <property type="entry name" value="RIBONUCLEASE_II"/>
    <property type="match status" value="1"/>
</dbReference>
<dbReference type="PANTHER" id="PTHR23355:SF9">
    <property type="entry name" value="DIS3-LIKE EXONUCLEASE 2"/>
    <property type="match status" value="1"/>
</dbReference>
<dbReference type="Gene3D" id="2.40.50.140">
    <property type="entry name" value="Nucleic acid-binding proteins"/>
    <property type="match status" value="1"/>
</dbReference>
<dbReference type="Pfam" id="PF00773">
    <property type="entry name" value="RNB"/>
    <property type="match status" value="1"/>
</dbReference>
<dbReference type="NCBIfam" id="TIGR00358">
    <property type="entry name" value="3_prime_RNase"/>
    <property type="match status" value="1"/>
</dbReference>
<dbReference type="SUPFAM" id="SSF50249">
    <property type="entry name" value="Nucleic acid-binding proteins"/>
    <property type="match status" value="4"/>
</dbReference>
<evidence type="ECO:0000256" key="4">
    <source>
        <dbReference type="ARBA" id="ARBA00022801"/>
    </source>
</evidence>
<keyword evidence="2 7" id="KW-0963">Cytoplasm</keyword>
<dbReference type="InterPro" id="IPR003029">
    <property type="entry name" value="S1_domain"/>
</dbReference>
<accession>A0A1G2TV40</accession>
<dbReference type="EMBL" id="MHWA01000020">
    <property type="protein sequence ID" value="OHB01151.1"/>
    <property type="molecule type" value="Genomic_DNA"/>
</dbReference>
<dbReference type="Proteomes" id="UP000178404">
    <property type="component" value="Unassembled WGS sequence"/>
</dbReference>
<dbReference type="GO" id="GO:0006402">
    <property type="term" value="P:mRNA catabolic process"/>
    <property type="evidence" value="ECO:0007669"/>
    <property type="project" value="TreeGrafter"/>
</dbReference>
<comment type="function">
    <text evidence="7">3'-5' exoribonuclease that releases 5'-nucleoside monophosphates and is involved in maturation of structured RNAs.</text>
</comment>
<dbReference type="InterPro" id="IPR050180">
    <property type="entry name" value="RNR_Ribonuclease"/>
</dbReference>
<evidence type="ECO:0000256" key="3">
    <source>
        <dbReference type="ARBA" id="ARBA00022722"/>
    </source>
</evidence>
<evidence type="ECO:0000313" key="9">
    <source>
        <dbReference type="EMBL" id="OHB01151.1"/>
    </source>
</evidence>
<keyword evidence="6 7" id="KW-0694">RNA-binding</keyword>
<evidence type="ECO:0000313" key="10">
    <source>
        <dbReference type="Proteomes" id="UP000178404"/>
    </source>
</evidence>
<dbReference type="Pfam" id="PF17876">
    <property type="entry name" value="CSD2"/>
    <property type="match status" value="1"/>
</dbReference>
<dbReference type="SMART" id="SM00955">
    <property type="entry name" value="RNB"/>
    <property type="match status" value="1"/>
</dbReference>
<dbReference type="InterPro" id="IPR040476">
    <property type="entry name" value="CSD2"/>
</dbReference>